<organism evidence="4 5">
    <name type="scientific">Chitinophaga pollutisoli</name>
    <dbReference type="NCBI Taxonomy" id="3133966"/>
    <lineage>
        <taxon>Bacteria</taxon>
        <taxon>Pseudomonadati</taxon>
        <taxon>Bacteroidota</taxon>
        <taxon>Chitinophagia</taxon>
        <taxon>Chitinophagales</taxon>
        <taxon>Chitinophagaceae</taxon>
        <taxon>Chitinophaga</taxon>
    </lineage>
</organism>
<evidence type="ECO:0000256" key="1">
    <source>
        <dbReference type="SAM" id="Phobius"/>
    </source>
</evidence>
<dbReference type="Pfam" id="PF13559">
    <property type="entry name" value="DUF4129"/>
    <property type="match status" value="1"/>
</dbReference>
<proteinExistence type="predicted"/>
<feature type="transmembrane region" description="Helical" evidence="1">
    <location>
        <begin position="155"/>
        <end position="173"/>
    </location>
</feature>
<protein>
    <submittedName>
        <fullName evidence="4">DUF4129 domain-containing protein</fullName>
    </submittedName>
</protein>
<dbReference type="Proteomes" id="UP001485459">
    <property type="component" value="Chromosome"/>
</dbReference>
<dbReference type="InterPro" id="IPR025403">
    <property type="entry name" value="TgpA-like_C"/>
</dbReference>
<feature type="chain" id="PRO_5045231291" evidence="2">
    <location>
        <begin position="22"/>
        <end position="298"/>
    </location>
</feature>
<gene>
    <name evidence="4" type="ORF">WJU16_12180</name>
</gene>
<keyword evidence="2" id="KW-0732">Signal</keyword>
<dbReference type="EMBL" id="CP149822">
    <property type="protein sequence ID" value="WZN43784.1"/>
    <property type="molecule type" value="Genomic_DNA"/>
</dbReference>
<keyword evidence="1" id="KW-0472">Membrane</keyword>
<evidence type="ECO:0000259" key="3">
    <source>
        <dbReference type="Pfam" id="PF13559"/>
    </source>
</evidence>
<feature type="domain" description="Protein-glutamine gamma-glutamyltransferase-like C-terminal" evidence="3">
    <location>
        <begin position="222"/>
        <end position="285"/>
    </location>
</feature>
<keyword evidence="1" id="KW-1133">Transmembrane helix</keyword>
<evidence type="ECO:0000313" key="4">
    <source>
        <dbReference type="EMBL" id="WZN43784.1"/>
    </source>
</evidence>
<name>A0ABZ2YWC3_9BACT</name>
<feature type="signal peptide" evidence="2">
    <location>
        <begin position="1"/>
        <end position="21"/>
    </location>
</feature>
<keyword evidence="5" id="KW-1185">Reference proteome</keyword>
<dbReference type="RefSeq" id="WP_341838579.1">
    <property type="nucleotide sequence ID" value="NZ_CP149822.1"/>
</dbReference>
<sequence length="298" mass="34151">MKMLKTALLFLLLAAGVNAFAQQEPRAADTSGFRMLDSADADNIPVETMDMSESDIDTSAMTMTEEELEDMSQEDRMRYGYIEHSLYDRQPIDGFDESAQMRLTPRHPDSAAMAKLRGAEEFKYPPYKPSNSKTPGWIRAIGGWASQHLFGIRNLMFIAFGLLLIVSIVLFMNKNDIPVFRWRSRKVKQHIQAEEAVPASDLEALALAARNAGQLREAVRLRYLHTLQLLEKRGLIARSKDKTNMDYLRELGRTTYHAAFSVITLQYEYVWYGKMPLSEAQFWRVNESFDDFKKSLSQ</sequence>
<evidence type="ECO:0000313" key="5">
    <source>
        <dbReference type="Proteomes" id="UP001485459"/>
    </source>
</evidence>
<evidence type="ECO:0000256" key="2">
    <source>
        <dbReference type="SAM" id="SignalP"/>
    </source>
</evidence>
<keyword evidence="1" id="KW-0812">Transmembrane</keyword>
<reference evidence="5" key="1">
    <citation type="submission" date="2024-03" db="EMBL/GenBank/DDBJ databases">
        <title>Chitinophaga horti sp. nov., isolated from garden soil.</title>
        <authorList>
            <person name="Lee D.S."/>
            <person name="Han D.M."/>
            <person name="Baek J.H."/>
            <person name="Choi D.G."/>
            <person name="Jeon J.H."/>
            <person name="Jeon C.O."/>
        </authorList>
    </citation>
    <scope>NUCLEOTIDE SEQUENCE [LARGE SCALE GENOMIC DNA]</scope>
    <source>
        <strain evidence="5">GPA1</strain>
    </source>
</reference>
<accession>A0ABZ2YWC3</accession>